<sequence>MWDLFIQFITTMVHVYLLTEKEKEKENPGGGLQNEGVNKRKDRRFWVEISEAANKKLKEIPPENEEKANLNETLLKLPPLGLKFSKTSSFEDILEITLSQENSGQSAAQAKANSDSEKLKASNFLALVLRIGSWEEYPRREGALVAKCYYAKKKLVWEILENSLKKKIEIQWSDIIAIRATIVQDKPGILEIELNNPPSFFEESDPMPRKHTLWKISSDFTNGQALIYRRHYIEFPPGVLDKHYEKLLQCDTHMSKLSQKPFPSLSSPYFHTDCYNGITQFSLDFNGHGSFNPNLQLPFSSMPTPSFTTMPTPSFTTSQRIQAYEQANQQYLIMKNSTSPESVTDFSAHSDEAISHQRVDDPRMAIWNQGMIASADVLGRDQIQERTTPAQNNSASNTQIPSNTRNQLLEESQAEYSGSRNVITRVTSFSSLYTFPKEENPARSTSAPNMDNEENATADNDRVYKATNNFNSVSELYPHYQPQDDNADLMMQLPGNDYSIDMIFDPNPAMEDFTTASNFDGVNFRYNRRM</sequence>
<dbReference type="EMBL" id="OIVN01005379">
    <property type="protein sequence ID" value="SPD22179.1"/>
    <property type="molecule type" value="Genomic_DNA"/>
</dbReference>
<dbReference type="PANTHER" id="PTHR33494">
    <property type="entry name" value="OS02G0793800 PROTEIN"/>
    <property type="match status" value="1"/>
</dbReference>
<evidence type="ECO:0000313" key="3">
    <source>
        <dbReference type="EMBL" id="SPD22179.1"/>
    </source>
</evidence>
<dbReference type="AlphaFoldDB" id="A0A2N9IDS9"/>
<accession>A0A2N9IDS9</accession>
<protein>
    <recommendedName>
        <fullName evidence="2">TRF2/HOY1 PH-like domain-containing protein</fullName>
    </recommendedName>
</protein>
<dbReference type="InterPro" id="IPR057939">
    <property type="entry name" value="TRF2_HOY1_PH"/>
</dbReference>
<gene>
    <name evidence="3" type="ORF">FSB_LOCUS50061</name>
</gene>
<evidence type="ECO:0000256" key="1">
    <source>
        <dbReference type="SAM" id="MobiDB-lite"/>
    </source>
</evidence>
<feature type="region of interest" description="Disordered" evidence="1">
    <location>
        <begin position="437"/>
        <end position="459"/>
    </location>
</feature>
<dbReference type="Pfam" id="PF24818">
    <property type="entry name" value="PH_TRF2_HOY1"/>
    <property type="match status" value="1"/>
</dbReference>
<evidence type="ECO:0000259" key="2">
    <source>
        <dbReference type="Pfam" id="PF24818"/>
    </source>
</evidence>
<name>A0A2N9IDS9_FAGSY</name>
<feature type="domain" description="TRF2/HOY1 PH-like" evidence="2">
    <location>
        <begin position="123"/>
        <end position="241"/>
    </location>
</feature>
<dbReference type="PANTHER" id="PTHR33494:SF5">
    <property type="entry name" value="F10A16.6 PROTEIN"/>
    <property type="match status" value="1"/>
</dbReference>
<organism evidence="3">
    <name type="scientific">Fagus sylvatica</name>
    <name type="common">Beechnut</name>
    <dbReference type="NCBI Taxonomy" id="28930"/>
    <lineage>
        <taxon>Eukaryota</taxon>
        <taxon>Viridiplantae</taxon>
        <taxon>Streptophyta</taxon>
        <taxon>Embryophyta</taxon>
        <taxon>Tracheophyta</taxon>
        <taxon>Spermatophyta</taxon>
        <taxon>Magnoliopsida</taxon>
        <taxon>eudicotyledons</taxon>
        <taxon>Gunneridae</taxon>
        <taxon>Pentapetalae</taxon>
        <taxon>rosids</taxon>
        <taxon>fabids</taxon>
        <taxon>Fagales</taxon>
        <taxon>Fagaceae</taxon>
        <taxon>Fagus</taxon>
    </lineage>
</organism>
<proteinExistence type="predicted"/>
<reference evidence="3" key="1">
    <citation type="submission" date="2018-02" db="EMBL/GenBank/DDBJ databases">
        <authorList>
            <person name="Cohen D.B."/>
            <person name="Kent A.D."/>
        </authorList>
    </citation>
    <scope>NUCLEOTIDE SEQUENCE</scope>
</reference>